<dbReference type="SMART" id="SM00320">
    <property type="entry name" value="WD40"/>
    <property type="match status" value="2"/>
</dbReference>
<evidence type="ECO:0000256" key="3">
    <source>
        <dbReference type="ARBA" id="ARBA00022664"/>
    </source>
</evidence>
<dbReference type="GO" id="GO:0031124">
    <property type="term" value="P:mRNA 3'-end processing"/>
    <property type="evidence" value="ECO:0007669"/>
    <property type="project" value="InterPro"/>
</dbReference>
<dbReference type="OrthoDB" id="14421at2759"/>
<reference evidence="8 9" key="1">
    <citation type="submission" date="2011-02" db="EMBL/GenBank/DDBJ databases">
        <title>The Genome Sequence of Sphaeroforma arctica JP610.</title>
        <authorList>
            <consortium name="The Broad Institute Genome Sequencing Platform"/>
            <person name="Russ C."/>
            <person name="Cuomo C."/>
            <person name="Young S.K."/>
            <person name="Zeng Q."/>
            <person name="Gargeya S."/>
            <person name="Alvarado L."/>
            <person name="Berlin A."/>
            <person name="Chapman S.B."/>
            <person name="Chen Z."/>
            <person name="Freedman E."/>
            <person name="Gellesch M."/>
            <person name="Goldberg J."/>
            <person name="Griggs A."/>
            <person name="Gujja S."/>
            <person name="Heilman E."/>
            <person name="Heiman D."/>
            <person name="Howarth C."/>
            <person name="Mehta T."/>
            <person name="Neiman D."/>
            <person name="Pearson M."/>
            <person name="Roberts A."/>
            <person name="Saif S."/>
            <person name="Shea T."/>
            <person name="Shenoy N."/>
            <person name="Sisk P."/>
            <person name="Stolte C."/>
            <person name="Sykes S."/>
            <person name="White J."/>
            <person name="Yandava C."/>
            <person name="Burger G."/>
            <person name="Gray M.W."/>
            <person name="Holland P.W.H."/>
            <person name="King N."/>
            <person name="Lang F.B.F."/>
            <person name="Roger A.J."/>
            <person name="Ruiz-Trillo I."/>
            <person name="Haas B."/>
            <person name="Nusbaum C."/>
            <person name="Birren B."/>
        </authorList>
    </citation>
    <scope>NUCLEOTIDE SEQUENCE [LARGE SCALE GENOMIC DNA]</scope>
    <source>
        <strain evidence="8 9">JP610</strain>
    </source>
</reference>
<dbReference type="GO" id="GO:0005848">
    <property type="term" value="C:mRNA cleavage stimulating factor complex"/>
    <property type="evidence" value="ECO:0007669"/>
    <property type="project" value="InterPro"/>
</dbReference>
<feature type="repeat" description="WD" evidence="7">
    <location>
        <begin position="1"/>
        <end position="32"/>
    </location>
</feature>
<dbReference type="PROSITE" id="PS50082">
    <property type="entry name" value="WD_REPEATS_2"/>
    <property type="match status" value="2"/>
</dbReference>
<feature type="repeat" description="WD" evidence="7">
    <location>
        <begin position="35"/>
        <end position="71"/>
    </location>
</feature>
<accession>A0A0L0F6J5</accession>
<dbReference type="InterPro" id="IPR036322">
    <property type="entry name" value="WD40_repeat_dom_sf"/>
</dbReference>
<dbReference type="PANTHER" id="PTHR44133:SF2">
    <property type="entry name" value="CLEAVAGE STIMULATION FACTOR SUBUNIT 1"/>
    <property type="match status" value="1"/>
</dbReference>
<name>A0A0L0F6J5_9EUKA</name>
<dbReference type="Pfam" id="PF00400">
    <property type="entry name" value="WD40"/>
    <property type="match status" value="2"/>
</dbReference>
<dbReference type="Proteomes" id="UP000054560">
    <property type="component" value="Unassembled WGS sequence"/>
</dbReference>
<dbReference type="InterPro" id="IPR019775">
    <property type="entry name" value="WD40_repeat_CS"/>
</dbReference>
<dbReference type="STRING" id="667725.A0A0L0F6J5"/>
<dbReference type="GO" id="GO:0003723">
    <property type="term" value="F:RNA binding"/>
    <property type="evidence" value="ECO:0007669"/>
    <property type="project" value="TreeGrafter"/>
</dbReference>
<dbReference type="SUPFAM" id="SSF50978">
    <property type="entry name" value="WD40 repeat-like"/>
    <property type="match status" value="1"/>
</dbReference>
<dbReference type="InterPro" id="IPR044633">
    <property type="entry name" value="CstF1-like"/>
</dbReference>
<feature type="non-terminal residue" evidence="8">
    <location>
        <position position="1"/>
    </location>
</feature>
<proteinExistence type="predicted"/>
<keyword evidence="3" id="KW-0507">mRNA processing</keyword>
<dbReference type="PANTHER" id="PTHR44133">
    <property type="entry name" value="CLEAVAGE STIMULATION FACTOR SUBUNIT 1"/>
    <property type="match status" value="1"/>
</dbReference>
<keyword evidence="2 7" id="KW-0853">WD repeat</keyword>
<sequence>VDYSPTGSLYASCSYDGAIKVWDGVSSRCINTIQNSHNGRAVDTVKFSKNGKYLLSSGRDCTAKLWEISSGMSWPEN</sequence>
<evidence type="ECO:0000256" key="2">
    <source>
        <dbReference type="ARBA" id="ARBA00022574"/>
    </source>
</evidence>
<gene>
    <name evidence="8" type="ORF">SARC_15261</name>
</gene>
<evidence type="ECO:0000256" key="7">
    <source>
        <dbReference type="PROSITE-ProRule" id="PRU00221"/>
    </source>
</evidence>
<protein>
    <recommendedName>
        <fullName evidence="6">Cleavage stimulation factor 50 kDa subunit</fullName>
    </recommendedName>
</protein>
<dbReference type="EMBL" id="KQ247439">
    <property type="protein sequence ID" value="KNC72186.1"/>
    <property type="molecule type" value="Genomic_DNA"/>
</dbReference>
<keyword evidence="9" id="KW-1185">Reference proteome</keyword>
<dbReference type="PROSITE" id="PS00678">
    <property type="entry name" value="WD_REPEATS_1"/>
    <property type="match status" value="1"/>
</dbReference>
<evidence type="ECO:0000256" key="1">
    <source>
        <dbReference type="ARBA" id="ARBA00004123"/>
    </source>
</evidence>
<evidence type="ECO:0000313" key="8">
    <source>
        <dbReference type="EMBL" id="KNC72186.1"/>
    </source>
</evidence>
<dbReference type="InterPro" id="IPR001680">
    <property type="entry name" value="WD40_rpt"/>
</dbReference>
<organism evidence="8 9">
    <name type="scientific">Sphaeroforma arctica JP610</name>
    <dbReference type="NCBI Taxonomy" id="667725"/>
    <lineage>
        <taxon>Eukaryota</taxon>
        <taxon>Ichthyosporea</taxon>
        <taxon>Ichthyophonida</taxon>
        <taxon>Sphaeroforma</taxon>
    </lineage>
</organism>
<evidence type="ECO:0000313" key="9">
    <source>
        <dbReference type="Proteomes" id="UP000054560"/>
    </source>
</evidence>
<keyword evidence="4" id="KW-0677">Repeat</keyword>
<dbReference type="GeneID" id="25915765"/>
<dbReference type="Gene3D" id="2.130.10.10">
    <property type="entry name" value="YVTN repeat-like/Quinoprotein amine dehydrogenase"/>
    <property type="match status" value="1"/>
</dbReference>
<dbReference type="AlphaFoldDB" id="A0A0L0F6J5"/>
<dbReference type="PROSITE" id="PS50294">
    <property type="entry name" value="WD_REPEATS_REGION"/>
    <property type="match status" value="2"/>
</dbReference>
<keyword evidence="5" id="KW-0539">Nucleus</keyword>
<dbReference type="InterPro" id="IPR015943">
    <property type="entry name" value="WD40/YVTN_repeat-like_dom_sf"/>
</dbReference>
<evidence type="ECO:0000256" key="6">
    <source>
        <dbReference type="ARBA" id="ARBA00029851"/>
    </source>
</evidence>
<comment type="subcellular location">
    <subcellularLocation>
        <location evidence="1">Nucleus</location>
    </subcellularLocation>
</comment>
<evidence type="ECO:0000256" key="5">
    <source>
        <dbReference type="ARBA" id="ARBA00023242"/>
    </source>
</evidence>
<dbReference type="eggNOG" id="KOG0640">
    <property type="taxonomic scope" value="Eukaryota"/>
</dbReference>
<dbReference type="RefSeq" id="XP_014146088.1">
    <property type="nucleotide sequence ID" value="XM_014290613.1"/>
</dbReference>
<evidence type="ECO:0000256" key="4">
    <source>
        <dbReference type="ARBA" id="ARBA00022737"/>
    </source>
</evidence>